<evidence type="ECO:0000256" key="5">
    <source>
        <dbReference type="ARBA" id="ARBA00023157"/>
    </source>
</evidence>
<dbReference type="SUPFAM" id="SSF57552">
    <property type="entry name" value="Blood coagulation inhibitor (disintegrin)"/>
    <property type="match status" value="1"/>
</dbReference>
<evidence type="ECO:0000256" key="1">
    <source>
        <dbReference type="ARBA" id="ARBA00004479"/>
    </source>
</evidence>
<feature type="compositionally biased region" description="Polar residues" evidence="8">
    <location>
        <begin position="1148"/>
        <end position="1175"/>
    </location>
</feature>
<dbReference type="GO" id="GO:0046872">
    <property type="term" value="F:metal ion binding"/>
    <property type="evidence" value="ECO:0007669"/>
    <property type="project" value="UniProtKB-KW"/>
</dbReference>
<evidence type="ECO:0000256" key="6">
    <source>
        <dbReference type="PROSITE-ProRule" id="PRU00068"/>
    </source>
</evidence>
<feature type="binding site" evidence="7">
    <location>
        <position position="368"/>
    </location>
    <ligand>
        <name>Zn(2+)</name>
        <dbReference type="ChEBI" id="CHEBI:29105"/>
        <note>catalytic</note>
    </ligand>
</feature>
<feature type="compositionally biased region" description="Polar residues" evidence="8">
    <location>
        <begin position="910"/>
        <end position="925"/>
    </location>
</feature>
<dbReference type="InterPro" id="IPR024079">
    <property type="entry name" value="MetalloPept_cat_dom_sf"/>
</dbReference>
<evidence type="ECO:0000256" key="8">
    <source>
        <dbReference type="SAM" id="MobiDB-lite"/>
    </source>
</evidence>
<feature type="compositionally biased region" description="Basic and acidic residues" evidence="8">
    <location>
        <begin position="1358"/>
        <end position="1367"/>
    </location>
</feature>
<dbReference type="PROSITE" id="PS00022">
    <property type="entry name" value="EGF_1"/>
    <property type="match status" value="1"/>
</dbReference>
<dbReference type="SMART" id="SM00608">
    <property type="entry name" value="ACR"/>
    <property type="match status" value="1"/>
</dbReference>
<name>A0AAE0VS23_9BIVA</name>
<dbReference type="Pfam" id="PF23106">
    <property type="entry name" value="EGF_Teneurin"/>
    <property type="match status" value="1"/>
</dbReference>
<evidence type="ECO:0000256" key="7">
    <source>
        <dbReference type="PROSITE-ProRule" id="PRU00276"/>
    </source>
</evidence>
<dbReference type="InterPro" id="IPR036436">
    <property type="entry name" value="Disintegrin_dom_sf"/>
</dbReference>
<feature type="region of interest" description="Disordered" evidence="8">
    <location>
        <begin position="1344"/>
        <end position="1369"/>
    </location>
</feature>
<feature type="binding site" evidence="7">
    <location>
        <position position="378"/>
    </location>
    <ligand>
        <name>Zn(2+)</name>
        <dbReference type="ChEBI" id="CHEBI:29105"/>
        <note>catalytic</note>
    </ligand>
</feature>
<dbReference type="FunFam" id="4.10.70.10:FF:000001">
    <property type="entry name" value="Disintegrin and metalloproteinase domain-containing protein 22"/>
    <property type="match status" value="1"/>
</dbReference>
<feature type="region of interest" description="Disordered" evidence="8">
    <location>
        <begin position="1035"/>
        <end position="1084"/>
    </location>
</feature>
<keyword evidence="5 6" id="KW-1015">Disulfide bond</keyword>
<feature type="domain" description="Peptidase M12B" evidence="12">
    <location>
        <begin position="233"/>
        <end position="442"/>
    </location>
</feature>
<dbReference type="InterPro" id="IPR006586">
    <property type="entry name" value="ADAM_Cys-rich"/>
</dbReference>
<keyword evidence="14" id="KW-1185">Reference proteome</keyword>
<evidence type="ECO:0000313" key="13">
    <source>
        <dbReference type="EMBL" id="KAK3587956.1"/>
    </source>
</evidence>
<accession>A0AAE0VS23</accession>
<dbReference type="InterPro" id="IPR000742">
    <property type="entry name" value="EGF"/>
</dbReference>
<evidence type="ECO:0000313" key="14">
    <source>
        <dbReference type="Proteomes" id="UP001195483"/>
    </source>
</evidence>
<reference evidence="13" key="2">
    <citation type="journal article" date="2021" name="Genome Biol. Evol.">
        <title>Developing a high-quality reference genome for a parasitic bivalve with doubly uniparental inheritance (Bivalvia: Unionida).</title>
        <authorList>
            <person name="Smith C.H."/>
        </authorList>
    </citation>
    <scope>NUCLEOTIDE SEQUENCE</scope>
    <source>
        <strain evidence="13">CHS0354</strain>
        <tissue evidence="13">Mantle</tissue>
    </source>
</reference>
<sequence length="1441" mass="160768">MWILLGFISLLISKCLSNGAEATRFRRSVADLIEKHKFNQYLLASVPRPFEIINPKQIRKNDETGISTIEQEIRHHGTYEHYKHVMFQVVIGGRKHKLRLERNEALLSAGITVKRFRDQNQQVLSKTVEHCYYHGTVKRDDWSVVAVSTCNGISGIIHFHNETYIIQPLVGGDMGKDHPHVIFKASASKEEKCGNEETHWLPFNELHRGEFIRRVKDLNAKRVANQPENETEKILKVALVLDHSMWLRLNHTENEVLLYAIQTMNVVDLYYKELSIRTVLTYVEIWNQDDRMPVNSELRKNLVNFLQYKTRHLKDVDHHTAHFITAKKLEKGSVGIAVPDSVCTGSAVAISMNPSVLEPQQGSMILAHMIGHNLGMKHDEDEAWRYLYHEGGCECTDQFGCIMSTKVLASSEIHSRMFSTCSYKDWDTAFSVGIAACLTDYPQPTFPQNCGNRHIERGEECDCGSEEECRETDPCCDPHTCLLKYWAQCRKGTCCHNCTYLSSDYICRTQSTECDVPEFCTGKDSECPVNNYAQDGHPCGGNSGYCLGGICPTLDQQCQAIWGEEGKGADVQCFERFNPTGNFNGHCGRDNNTGFMAKCLPEDILCGLLHCDGGDKVPYYGPDKAFSKTTVFSNGMEYECKIVHGPAVLELPHMGLVQDGTKCGEGKVCLHQKCAPITKLSPLACPGTYSDVICSNHGICTKSGTCHCFSGWDGIDCSKEMTVTRKILSLATSTMTTTTTTEEQIKVIPWNITLSDELTSTIATAAAVMEEKSSVINTKWMIIILCSVIGGLALVLLFTFVCYRRKNPKKFGRKQKKKKFFSSGSEDCEHDNSSKLIKFGSLPSYKNDKLHKKKKGKRNVRTNTDDESDIAELPPPPVIITDPESAKPEKGILKNSFASLKYNNERRSSESNTATSDGNDESVGQYTCDDDDTEAGEIQDILEGYDEPENRLDALDQLVESSSFDFMLPPPFWNSGLSSHSPTPPRKGFGGYELPVSSNTPARPFLWKSNLTSPPKSRALRMRNFDDLLNQLDHHTIDLSPSPDDPPLQISPSTSEDVRSSSTEDRHYQNSHDPQSPNSVTSGSTCTALRPLLGSQWSKYILHRNIENDLDGFRLGDDVESPLPHISIPPPMNPINIRSIFNYGQTTLSRENNDTPLGSQCGECSSNNGTANSRNGYEKSSGYGSEHDAERFSIDEMSRNQSRSGSASPPNFSAVIRTGPNQIKLVPASKLQSQYDLCEEADELNKLLDGLPRIDAGAYERSPLQKNVNKDYNWTTNTLEMLKRSMLNDSTDLKSSIMNESSEIESSTNTLKNSILSDAFELDSGTSTLVSDSRTSTIDARKNSMPMILNGPLPNPKPLDEKAREKNGSAPCIDRSLEEIPLAVGENRQKKKNRNSLTKLHRPTSLDVQKGEVQVEQAEGILNKRYSTLEKVTKPADVCEC</sequence>
<evidence type="ECO:0000259" key="12">
    <source>
        <dbReference type="PROSITE" id="PS50215"/>
    </source>
</evidence>
<keyword evidence="2 9" id="KW-0812">Transmembrane</keyword>
<dbReference type="Pfam" id="PF01421">
    <property type="entry name" value="Reprolysin"/>
    <property type="match status" value="1"/>
</dbReference>
<dbReference type="InterPro" id="IPR034027">
    <property type="entry name" value="Reprolysin_adamalysin"/>
</dbReference>
<dbReference type="Proteomes" id="UP001195483">
    <property type="component" value="Unassembled WGS sequence"/>
</dbReference>
<feature type="compositionally biased region" description="Basic residues" evidence="8">
    <location>
        <begin position="849"/>
        <end position="860"/>
    </location>
</feature>
<keyword evidence="4 9" id="KW-0472">Membrane</keyword>
<protein>
    <submittedName>
        <fullName evidence="13">Uncharacterized protein</fullName>
    </submittedName>
</protein>
<dbReference type="SMART" id="SM00050">
    <property type="entry name" value="DISIN"/>
    <property type="match status" value="1"/>
</dbReference>
<dbReference type="PROSITE" id="PS50215">
    <property type="entry name" value="ADAM_MEPRO"/>
    <property type="match status" value="1"/>
</dbReference>
<feature type="binding site" evidence="7">
    <location>
        <position position="372"/>
    </location>
    <ligand>
        <name>Zn(2+)</name>
        <dbReference type="ChEBI" id="CHEBI:29105"/>
        <note>catalytic</note>
    </ligand>
</feature>
<proteinExistence type="predicted"/>
<dbReference type="InterPro" id="IPR018358">
    <property type="entry name" value="Disintegrin_CS"/>
</dbReference>
<dbReference type="Pfam" id="PF08516">
    <property type="entry name" value="ADAM_CR"/>
    <property type="match status" value="1"/>
</dbReference>
<feature type="compositionally biased region" description="Polar residues" evidence="8">
    <location>
        <begin position="1071"/>
        <end position="1084"/>
    </location>
</feature>
<dbReference type="Pfam" id="PF00200">
    <property type="entry name" value="Disintegrin"/>
    <property type="match status" value="1"/>
</dbReference>
<feature type="region of interest" description="Disordered" evidence="8">
    <location>
        <begin position="847"/>
        <end position="925"/>
    </location>
</feature>
<dbReference type="GO" id="GO:0006508">
    <property type="term" value="P:proteolysis"/>
    <property type="evidence" value="ECO:0007669"/>
    <property type="project" value="InterPro"/>
</dbReference>
<dbReference type="PROSITE" id="PS50214">
    <property type="entry name" value="DISINTEGRIN_2"/>
    <property type="match status" value="1"/>
</dbReference>
<feature type="domain" description="Disintegrin" evidence="11">
    <location>
        <begin position="447"/>
        <end position="535"/>
    </location>
</feature>
<dbReference type="Gene3D" id="3.40.390.10">
    <property type="entry name" value="Collagenase (Catalytic Domain)"/>
    <property type="match status" value="1"/>
</dbReference>
<dbReference type="PANTHER" id="PTHR11905:SF237">
    <property type="entry name" value="MIND-MELD, ISOFORM J"/>
    <property type="match status" value="1"/>
</dbReference>
<reference evidence="13" key="3">
    <citation type="submission" date="2023-05" db="EMBL/GenBank/DDBJ databases">
        <authorList>
            <person name="Smith C.H."/>
        </authorList>
    </citation>
    <scope>NUCLEOTIDE SEQUENCE</scope>
    <source>
        <strain evidence="13">CHS0354</strain>
        <tissue evidence="13">Mantle</tissue>
    </source>
</reference>
<evidence type="ECO:0000256" key="4">
    <source>
        <dbReference type="ARBA" id="ARBA00023136"/>
    </source>
</evidence>
<dbReference type="PROSITE" id="PS01186">
    <property type="entry name" value="EGF_2"/>
    <property type="match status" value="1"/>
</dbReference>
<dbReference type="EMBL" id="JAEAOA010000895">
    <property type="protein sequence ID" value="KAK3587956.1"/>
    <property type="molecule type" value="Genomic_DNA"/>
</dbReference>
<organism evidence="13 14">
    <name type="scientific">Potamilus streckersoni</name>
    <dbReference type="NCBI Taxonomy" id="2493646"/>
    <lineage>
        <taxon>Eukaryota</taxon>
        <taxon>Metazoa</taxon>
        <taxon>Spiralia</taxon>
        <taxon>Lophotrochozoa</taxon>
        <taxon>Mollusca</taxon>
        <taxon>Bivalvia</taxon>
        <taxon>Autobranchia</taxon>
        <taxon>Heteroconchia</taxon>
        <taxon>Palaeoheterodonta</taxon>
        <taxon>Unionida</taxon>
        <taxon>Unionoidea</taxon>
        <taxon>Unionidae</taxon>
        <taxon>Ambleminae</taxon>
        <taxon>Lampsilini</taxon>
        <taxon>Potamilus</taxon>
    </lineage>
</organism>
<evidence type="ECO:0000256" key="10">
    <source>
        <dbReference type="SAM" id="SignalP"/>
    </source>
</evidence>
<dbReference type="Gene3D" id="4.10.70.10">
    <property type="entry name" value="Disintegrin domain"/>
    <property type="match status" value="1"/>
</dbReference>
<evidence type="ECO:0000256" key="9">
    <source>
        <dbReference type="SAM" id="Phobius"/>
    </source>
</evidence>
<evidence type="ECO:0000259" key="11">
    <source>
        <dbReference type="PROSITE" id="PS50214"/>
    </source>
</evidence>
<dbReference type="GO" id="GO:0004222">
    <property type="term" value="F:metalloendopeptidase activity"/>
    <property type="evidence" value="ECO:0007669"/>
    <property type="project" value="InterPro"/>
</dbReference>
<keyword evidence="7" id="KW-0479">Metal-binding</keyword>
<feature type="transmembrane region" description="Helical" evidence="9">
    <location>
        <begin position="780"/>
        <end position="803"/>
    </location>
</feature>
<evidence type="ECO:0000256" key="3">
    <source>
        <dbReference type="ARBA" id="ARBA00022989"/>
    </source>
</evidence>
<keyword evidence="7" id="KW-0862">Zinc</keyword>
<dbReference type="PANTHER" id="PTHR11905">
    <property type="entry name" value="ADAM A DISINTEGRIN AND METALLOPROTEASE DOMAIN"/>
    <property type="match status" value="1"/>
</dbReference>
<dbReference type="GO" id="GO:0016020">
    <property type="term" value="C:membrane"/>
    <property type="evidence" value="ECO:0007669"/>
    <property type="project" value="UniProtKB-SubCell"/>
</dbReference>
<comment type="subcellular location">
    <subcellularLocation>
        <location evidence="1">Membrane</location>
        <topology evidence="1">Single-pass type I membrane protein</topology>
    </subcellularLocation>
</comment>
<feature type="region of interest" description="Disordered" evidence="8">
    <location>
        <begin position="1148"/>
        <end position="1186"/>
    </location>
</feature>
<dbReference type="InterPro" id="IPR001762">
    <property type="entry name" value="Disintegrin_dom"/>
</dbReference>
<feature type="compositionally biased region" description="Basic and acidic residues" evidence="8">
    <location>
        <begin position="1056"/>
        <end position="1070"/>
    </location>
</feature>
<reference evidence="13" key="1">
    <citation type="journal article" date="2021" name="Genome Biol. Evol.">
        <title>A High-Quality Reference Genome for a Parasitic Bivalve with Doubly Uniparental Inheritance (Bivalvia: Unionida).</title>
        <authorList>
            <person name="Smith C.H."/>
        </authorList>
    </citation>
    <scope>NUCLEOTIDE SEQUENCE</scope>
    <source>
        <strain evidence="13">CHS0354</strain>
    </source>
</reference>
<dbReference type="SUPFAM" id="SSF55486">
    <property type="entry name" value="Metalloproteases ('zincins'), catalytic domain"/>
    <property type="match status" value="1"/>
</dbReference>
<keyword evidence="3 9" id="KW-1133">Transmembrane helix</keyword>
<feature type="disulfide bond" evidence="6">
    <location>
        <begin position="507"/>
        <end position="527"/>
    </location>
</feature>
<dbReference type="PROSITE" id="PS00427">
    <property type="entry name" value="DISINTEGRIN_1"/>
    <property type="match status" value="1"/>
</dbReference>
<dbReference type="CDD" id="cd04269">
    <property type="entry name" value="ZnMc_adamalysin_II_like"/>
    <property type="match status" value="1"/>
</dbReference>
<keyword evidence="10" id="KW-0732">Signal</keyword>
<evidence type="ECO:0000256" key="2">
    <source>
        <dbReference type="ARBA" id="ARBA00022692"/>
    </source>
</evidence>
<comment type="caution">
    <text evidence="7">Lacks conserved residue(s) required for the propagation of feature annotation.</text>
</comment>
<dbReference type="InterPro" id="IPR001590">
    <property type="entry name" value="Peptidase_M12B"/>
</dbReference>
<dbReference type="Pfam" id="PF01562">
    <property type="entry name" value="Pep_M12B_propep"/>
    <property type="match status" value="1"/>
</dbReference>
<dbReference type="InterPro" id="IPR002870">
    <property type="entry name" value="Peptidase_M12B_N"/>
</dbReference>
<feature type="signal peptide" evidence="10">
    <location>
        <begin position="1"/>
        <end position="22"/>
    </location>
</feature>
<comment type="caution">
    <text evidence="13">The sequence shown here is derived from an EMBL/GenBank/DDBJ whole genome shotgun (WGS) entry which is preliminary data.</text>
</comment>
<feature type="compositionally biased region" description="Low complexity" evidence="8">
    <location>
        <begin position="1038"/>
        <end position="1053"/>
    </location>
</feature>
<gene>
    <name evidence="13" type="ORF">CHS0354_014473</name>
</gene>
<feature type="chain" id="PRO_5042101424" evidence="10">
    <location>
        <begin position="23"/>
        <end position="1441"/>
    </location>
</feature>